<dbReference type="PANTHER" id="PTHR43741">
    <property type="entry name" value="FMN-DEPENDENT NADH-AZOREDUCTASE 1"/>
    <property type="match status" value="1"/>
</dbReference>
<dbReference type="InterPro" id="IPR029039">
    <property type="entry name" value="Flavoprotein-like_sf"/>
</dbReference>
<dbReference type="EC" id="1.6.5.-" evidence="6"/>
<dbReference type="EC" id="1.7.1.17" evidence="6"/>
<evidence type="ECO:0000256" key="2">
    <source>
        <dbReference type="ARBA" id="ARBA00022643"/>
    </source>
</evidence>
<dbReference type="EMBL" id="FOPM01000003">
    <property type="protein sequence ID" value="SFG44092.1"/>
    <property type="molecule type" value="Genomic_DNA"/>
</dbReference>
<dbReference type="RefSeq" id="WP_091969201.1">
    <property type="nucleotide sequence ID" value="NZ_FOPM01000003.1"/>
</dbReference>
<feature type="binding site" evidence="6">
    <location>
        <begin position="16"/>
        <end position="18"/>
    </location>
    <ligand>
        <name>FMN</name>
        <dbReference type="ChEBI" id="CHEBI:58210"/>
    </ligand>
</feature>
<keyword evidence="9" id="KW-1185">Reference proteome</keyword>
<comment type="catalytic activity">
    <reaction evidence="5">
        <text>N,N-dimethyl-1,4-phenylenediamine + anthranilate + 2 NAD(+) = 2-(4-dimethylaminophenyl)diazenylbenzoate + 2 NADH + 2 H(+)</text>
        <dbReference type="Rhea" id="RHEA:55872"/>
        <dbReference type="ChEBI" id="CHEBI:15378"/>
        <dbReference type="ChEBI" id="CHEBI:15783"/>
        <dbReference type="ChEBI" id="CHEBI:16567"/>
        <dbReference type="ChEBI" id="CHEBI:57540"/>
        <dbReference type="ChEBI" id="CHEBI:57945"/>
        <dbReference type="ChEBI" id="CHEBI:71579"/>
        <dbReference type="EC" id="1.7.1.17"/>
    </reaction>
    <physiologicalReaction direction="right-to-left" evidence="5">
        <dbReference type="Rhea" id="RHEA:55874"/>
    </physiologicalReaction>
</comment>
<feature type="binding site" evidence="6">
    <location>
        <position position="10"/>
    </location>
    <ligand>
        <name>FMN</name>
        <dbReference type="ChEBI" id="CHEBI:58210"/>
    </ligand>
</feature>
<keyword evidence="1 6" id="KW-0285">Flavoprotein</keyword>
<dbReference type="Gene3D" id="3.40.50.360">
    <property type="match status" value="1"/>
</dbReference>
<evidence type="ECO:0000259" key="7">
    <source>
        <dbReference type="Pfam" id="PF02525"/>
    </source>
</evidence>
<evidence type="ECO:0000256" key="6">
    <source>
        <dbReference type="HAMAP-Rule" id="MF_01216"/>
    </source>
</evidence>
<comment type="function">
    <text evidence="6">Also exhibits azoreductase activity. Catalyzes the reductive cleavage of the azo bond in aromatic azo compounds to the corresponding amines.</text>
</comment>
<comment type="cofactor">
    <cofactor evidence="6">
        <name>FMN</name>
        <dbReference type="ChEBI" id="CHEBI:58210"/>
    </cofactor>
    <text evidence="6">Binds 1 FMN per subunit.</text>
</comment>
<dbReference type="AlphaFoldDB" id="A0A1I2RU83"/>
<organism evidence="8 9">
    <name type="scientific">Methylobacterium gossipiicola</name>
    <dbReference type="NCBI Taxonomy" id="582675"/>
    <lineage>
        <taxon>Bacteria</taxon>
        <taxon>Pseudomonadati</taxon>
        <taxon>Pseudomonadota</taxon>
        <taxon>Alphaproteobacteria</taxon>
        <taxon>Hyphomicrobiales</taxon>
        <taxon>Methylobacteriaceae</taxon>
        <taxon>Methylobacterium</taxon>
    </lineage>
</organism>
<comment type="caution">
    <text evidence="6">Lacks conserved residue(s) required for the propagation of feature annotation.</text>
</comment>
<dbReference type="STRING" id="582675.SAMN05192565_103165"/>
<keyword evidence="2 6" id="KW-0288">FMN</keyword>
<dbReference type="OrthoDB" id="9787136at2"/>
<feature type="domain" description="Flavodoxin-like fold" evidence="7">
    <location>
        <begin position="3"/>
        <end position="200"/>
    </location>
</feature>
<comment type="similarity">
    <text evidence="6">Belongs to the azoreductase type 1 family.</text>
</comment>
<dbReference type="InterPro" id="IPR003680">
    <property type="entry name" value="Flavodoxin_fold"/>
</dbReference>
<dbReference type="GO" id="GO:0010181">
    <property type="term" value="F:FMN binding"/>
    <property type="evidence" value="ECO:0007669"/>
    <property type="project" value="UniProtKB-UniRule"/>
</dbReference>
<evidence type="ECO:0000313" key="8">
    <source>
        <dbReference type="EMBL" id="SFG44092.1"/>
    </source>
</evidence>
<evidence type="ECO:0000256" key="3">
    <source>
        <dbReference type="ARBA" id="ARBA00023002"/>
    </source>
</evidence>
<dbReference type="SUPFAM" id="SSF52218">
    <property type="entry name" value="Flavoproteins"/>
    <property type="match status" value="1"/>
</dbReference>
<dbReference type="Pfam" id="PF02525">
    <property type="entry name" value="Flavodoxin_2"/>
    <property type="match status" value="1"/>
</dbReference>
<keyword evidence="3 6" id="KW-0560">Oxidoreductase</keyword>
<dbReference type="InterPro" id="IPR050104">
    <property type="entry name" value="FMN-dep_NADH:Q_OxRdtase_AzoR1"/>
</dbReference>
<sequence>MPHLLSIEASPRKTRSASIEVAHAFLDAWRARHPDGTVDTLDVWNTHLPDFDGEVLAAKYAALAGESLSPAQEAAWRSIRALAERFRAADLLVFGVPMWNYTIPYKLKHLFDVVSQKDLLFSFDERGQNGLLTAKAVVINARGVAIGADFPAEIYDHQSTYMATWLRMVGVTDVHQILVEKGLMGADLDRESRAKGRAEAVALAATL</sequence>
<gene>
    <name evidence="6" type="primary">azoR</name>
    <name evidence="8" type="ORF">SAMN05192565_103165</name>
</gene>
<keyword evidence="4 6" id="KW-0520">NAD</keyword>
<protein>
    <recommendedName>
        <fullName evidence="6">FMN dependent NADH:quinone oxidoreductase</fullName>
        <ecNumber evidence="6">1.6.5.-</ecNumber>
    </recommendedName>
    <alternativeName>
        <fullName evidence="6">Azo-dye reductase</fullName>
    </alternativeName>
    <alternativeName>
        <fullName evidence="6">FMN-dependent NADH-azo compound oxidoreductase</fullName>
    </alternativeName>
    <alternativeName>
        <fullName evidence="6">FMN-dependent NADH-azoreductase</fullName>
        <ecNumber evidence="6">1.7.1.17</ecNumber>
    </alternativeName>
</protein>
<dbReference type="InterPro" id="IPR023048">
    <property type="entry name" value="NADH:quinone_OxRdtase_FMN_depd"/>
</dbReference>
<name>A0A1I2RU83_9HYPH</name>
<dbReference type="PANTHER" id="PTHR43741:SF4">
    <property type="entry name" value="FMN-DEPENDENT NADH:QUINONE OXIDOREDUCTASE"/>
    <property type="match status" value="1"/>
</dbReference>
<evidence type="ECO:0000256" key="4">
    <source>
        <dbReference type="ARBA" id="ARBA00023027"/>
    </source>
</evidence>
<dbReference type="GO" id="GO:0016655">
    <property type="term" value="F:oxidoreductase activity, acting on NAD(P)H, quinone or similar compound as acceptor"/>
    <property type="evidence" value="ECO:0007669"/>
    <property type="project" value="InterPro"/>
</dbReference>
<reference evidence="9" key="1">
    <citation type="submission" date="2016-10" db="EMBL/GenBank/DDBJ databases">
        <authorList>
            <person name="Varghese N."/>
            <person name="Submissions S."/>
        </authorList>
    </citation>
    <scope>NUCLEOTIDE SEQUENCE [LARGE SCALE GENOMIC DNA]</scope>
    <source>
        <strain evidence="9">Gh-105</strain>
    </source>
</reference>
<proteinExistence type="inferred from homology"/>
<dbReference type="Proteomes" id="UP000199229">
    <property type="component" value="Unassembled WGS sequence"/>
</dbReference>
<dbReference type="GO" id="GO:0016652">
    <property type="term" value="F:oxidoreductase activity, acting on NAD(P)H as acceptor"/>
    <property type="evidence" value="ECO:0007669"/>
    <property type="project" value="UniProtKB-UniRule"/>
</dbReference>
<comment type="catalytic activity">
    <reaction evidence="6">
        <text>2 a quinone + NADH + H(+) = 2 a 1,4-benzosemiquinone + NAD(+)</text>
        <dbReference type="Rhea" id="RHEA:65952"/>
        <dbReference type="ChEBI" id="CHEBI:15378"/>
        <dbReference type="ChEBI" id="CHEBI:57540"/>
        <dbReference type="ChEBI" id="CHEBI:57945"/>
        <dbReference type="ChEBI" id="CHEBI:132124"/>
        <dbReference type="ChEBI" id="CHEBI:134225"/>
    </reaction>
</comment>
<evidence type="ECO:0000313" key="9">
    <source>
        <dbReference type="Proteomes" id="UP000199229"/>
    </source>
</evidence>
<evidence type="ECO:0000256" key="5">
    <source>
        <dbReference type="ARBA" id="ARBA00048542"/>
    </source>
</evidence>
<dbReference type="GO" id="GO:0009055">
    <property type="term" value="F:electron transfer activity"/>
    <property type="evidence" value="ECO:0007669"/>
    <property type="project" value="UniProtKB-UniRule"/>
</dbReference>
<comment type="subunit">
    <text evidence="6">Homodimer.</text>
</comment>
<comment type="function">
    <text evidence="6">Quinone reductase that provides resistance to thiol-specific stress caused by electrophilic quinones.</text>
</comment>
<evidence type="ECO:0000256" key="1">
    <source>
        <dbReference type="ARBA" id="ARBA00022630"/>
    </source>
</evidence>
<dbReference type="HAMAP" id="MF_01216">
    <property type="entry name" value="Azoreductase_type1"/>
    <property type="match status" value="1"/>
</dbReference>
<accession>A0A1I2RU83</accession>